<dbReference type="GO" id="GO:0022857">
    <property type="term" value="F:transmembrane transporter activity"/>
    <property type="evidence" value="ECO:0007669"/>
    <property type="project" value="TreeGrafter"/>
</dbReference>
<keyword evidence="5" id="KW-0325">Glycoprotein</keyword>
<dbReference type="InterPro" id="IPR052076">
    <property type="entry name" value="TRP_cation_channel"/>
</dbReference>
<keyword evidence="1" id="KW-0813">Transport</keyword>
<protein>
    <submittedName>
        <fullName evidence="9">Uncharacterized protein</fullName>
    </submittedName>
</protein>
<keyword evidence="8" id="KW-1133">Transmembrane helix</keyword>
<feature type="compositionally biased region" description="Polar residues" evidence="7">
    <location>
        <begin position="1200"/>
        <end position="1211"/>
    </location>
</feature>
<feature type="compositionally biased region" description="Basic and acidic residues" evidence="7">
    <location>
        <begin position="1053"/>
        <end position="1085"/>
    </location>
</feature>
<dbReference type="EMBL" id="OA887773">
    <property type="protein sequence ID" value="CAD7283624.1"/>
    <property type="molecule type" value="Genomic_DNA"/>
</dbReference>
<evidence type="ECO:0000256" key="4">
    <source>
        <dbReference type="ARBA" id="ARBA00023065"/>
    </source>
</evidence>
<gene>
    <name evidence="9" type="ORF">NMOB1V02_LOCUS11237</name>
</gene>
<evidence type="ECO:0000256" key="3">
    <source>
        <dbReference type="ARBA" id="ARBA00023043"/>
    </source>
</evidence>
<evidence type="ECO:0000256" key="1">
    <source>
        <dbReference type="ARBA" id="ARBA00022448"/>
    </source>
</evidence>
<evidence type="ECO:0000256" key="7">
    <source>
        <dbReference type="SAM" id="MobiDB-lite"/>
    </source>
</evidence>
<dbReference type="GO" id="GO:0034220">
    <property type="term" value="P:monoatomic ion transmembrane transport"/>
    <property type="evidence" value="ECO:0007669"/>
    <property type="project" value="UniProtKB-KW"/>
</dbReference>
<dbReference type="EMBL" id="CAJPEX010005736">
    <property type="protein sequence ID" value="CAG0923776.1"/>
    <property type="molecule type" value="Genomic_DNA"/>
</dbReference>
<dbReference type="GO" id="GO:1902495">
    <property type="term" value="C:transmembrane transporter complex"/>
    <property type="evidence" value="ECO:0007669"/>
    <property type="project" value="TreeGrafter"/>
</dbReference>
<dbReference type="Proteomes" id="UP000678499">
    <property type="component" value="Unassembled WGS sequence"/>
</dbReference>
<feature type="region of interest" description="Disordered" evidence="7">
    <location>
        <begin position="1051"/>
        <end position="1181"/>
    </location>
</feature>
<evidence type="ECO:0000256" key="8">
    <source>
        <dbReference type="SAM" id="Phobius"/>
    </source>
</evidence>
<keyword evidence="2" id="KW-0677">Repeat</keyword>
<name>A0A7R9C0Y4_9CRUS</name>
<keyword evidence="10" id="KW-1185">Reference proteome</keyword>
<feature type="transmembrane region" description="Helical" evidence="8">
    <location>
        <begin position="43"/>
        <end position="65"/>
    </location>
</feature>
<evidence type="ECO:0000313" key="9">
    <source>
        <dbReference type="EMBL" id="CAD7283624.1"/>
    </source>
</evidence>
<evidence type="ECO:0000313" key="10">
    <source>
        <dbReference type="Proteomes" id="UP000678499"/>
    </source>
</evidence>
<dbReference type="PANTHER" id="PTHR47143:SF1">
    <property type="entry name" value="ION_TRANS DOMAIN-CONTAINING PROTEIN"/>
    <property type="match status" value="1"/>
</dbReference>
<evidence type="ECO:0000256" key="2">
    <source>
        <dbReference type="ARBA" id="ARBA00022737"/>
    </source>
</evidence>
<keyword evidence="4" id="KW-0406">Ion transport</keyword>
<evidence type="ECO:0000256" key="5">
    <source>
        <dbReference type="ARBA" id="ARBA00023180"/>
    </source>
</evidence>
<proteinExistence type="predicted"/>
<accession>A0A7R9C0Y4</accession>
<keyword evidence="8" id="KW-0472">Membrane</keyword>
<keyword evidence="3" id="KW-0040">ANK repeat</keyword>
<keyword evidence="8" id="KW-0812">Transmembrane</keyword>
<organism evidence="9">
    <name type="scientific">Notodromas monacha</name>
    <dbReference type="NCBI Taxonomy" id="399045"/>
    <lineage>
        <taxon>Eukaryota</taxon>
        <taxon>Metazoa</taxon>
        <taxon>Ecdysozoa</taxon>
        <taxon>Arthropoda</taxon>
        <taxon>Crustacea</taxon>
        <taxon>Oligostraca</taxon>
        <taxon>Ostracoda</taxon>
        <taxon>Podocopa</taxon>
        <taxon>Podocopida</taxon>
        <taxon>Cypridocopina</taxon>
        <taxon>Cypridoidea</taxon>
        <taxon>Cyprididae</taxon>
        <taxon>Notodromas</taxon>
    </lineage>
</organism>
<evidence type="ECO:0000256" key="6">
    <source>
        <dbReference type="ARBA" id="ARBA00023303"/>
    </source>
</evidence>
<dbReference type="PANTHER" id="PTHR47143">
    <property type="entry name" value="TRANSIENT RECEPTOR POTENTIAL CATION CHANNEL PROTEIN PAINLESS"/>
    <property type="match status" value="1"/>
</dbReference>
<feature type="region of interest" description="Disordered" evidence="7">
    <location>
        <begin position="1200"/>
        <end position="1291"/>
    </location>
</feature>
<sequence>MMMNGEFDFEETFNPTTNCSNLPPTFNCTNPQIPSYLPITSQIIYVGFVLIISMLLGNLLISLAVNELQDLLHDAKLTKNKTTMDLLLSIEYIIRTFGCRRLLYIPSAAYILPNDSNRRDSVYAEGRFSCWTGIRSRLCCRRMWSDSAIEQSLKLDEETRMTLQEIALRRKVGLKAGYEERNELFSTKTSKTVHLKRCGTRQVKNEKPFLGRSGDGSKDRKACGRGFGLQRVQSNSTSDVVSLDEGLENRLKAIENNIVNRLSALLERSARFSRLGGTLCVPSDSRMSRLDNDPASDNLLLEQMTQFGRGSASTGISSLHESFHRLGSSVRSIPKHNAVQDFWNSLSDNQQKFALAGACSLGLLVVGLSANKLLRNPSPAVIESTAVGNVPSGDFIQAAISAAESVIKSERLKLEEALCDSKSGKKRQHSDNENAVEFHSGKTRAIERKCDVDGRVKDVHRKRKGCTAVVSKVSNSSAVGKYGDFSDTRALEETQQTNICQEIVHHQESKLTEFSAVSRSSVIEIEQNLNEIEFRKSISSSKIGFTAQMPATAAAEANNNNDNKVTSSAAITGPASDESPDIIKFSEPFVVTLDNHADPGDETWNSLKLDFSAISGAEIQRDKFAADQTEDCMHRRMSTLLHRAAENKRLKSVPNKEPEKTSPTLWETKFLDRGDYALENNNLLNKCEAQSVVDSSWLDTSMIVHDGLSKAIENLDVSAMSSPTIKNILVKDDLISVEPLDVQEKCPQNEDVEETESVKDTDKKRASKYLLVKAENSYSRRKTHIARKKCRRNFNSIYLRSQLKQIDCTPSGTTSMSFSSLTSKGHRVFQHLTKILDKIAAANEKLEKSAAPQSEKRNKEEIVGEKVMAEISEIKEVMQSIKMAVFSLCVQQVAGLQNQPVKSSPAAPQSWTTLSGLLNEARYSAYLQRSLVVTTAGDAVRVGEDNLDGTDTLSEFEHLLSKSHIHAEQCEQLKRVPLDTQPALPIVNNVAVSPASSAEHHTNDTGLSTCYLSSDSAPPIIEEVAAEAADAVAVVCAKMSDTLFDASPLEYDSDQRLNRQTENKNESPANDFHDDRSEAGSHELPYDDAPQNDTPEEAATAAAAAASVKPGSSPAETKRDSVVKNPAEKATGSNADDDELPHSVIPQLAAGSSIENAPKRDDDYDDGAQVDASPCISPSLISEGTVMEMKQSEVIVTESFQPSPSAQQNASHEPLVALRKQSSFTRSKRGRIPVLSPARKPAVGTLDGVPTGGTTREPKKRRTLEGTGVSKSPADGRRISVAPAIRTKPSR</sequence>
<keyword evidence="6" id="KW-0407">Ion channel</keyword>
<reference evidence="9" key="1">
    <citation type="submission" date="2020-11" db="EMBL/GenBank/DDBJ databases">
        <authorList>
            <person name="Tran Van P."/>
        </authorList>
    </citation>
    <scope>NUCLEOTIDE SEQUENCE</scope>
</reference>